<reference evidence="12 13" key="1">
    <citation type="journal article" date="2020" name="ISME J.">
        <title>Uncovering the hidden diversity of litter-decomposition mechanisms in mushroom-forming fungi.</title>
        <authorList>
            <person name="Floudas D."/>
            <person name="Bentzer J."/>
            <person name="Ahren D."/>
            <person name="Johansson T."/>
            <person name="Persson P."/>
            <person name="Tunlid A."/>
        </authorList>
    </citation>
    <scope>NUCLEOTIDE SEQUENCE [LARGE SCALE GENOMIC DNA]</scope>
    <source>
        <strain evidence="12 13">CBS 101986</strain>
    </source>
</reference>
<evidence type="ECO:0000256" key="1">
    <source>
        <dbReference type="ARBA" id="ARBA00009469"/>
    </source>
</evidence>
<feature type="compositionally biased region" description="Basic and acidic residues" evidence="8">
    <location>
        <begin position="440"/>
        <end position="449"/>
    </location>
</feature>
<dbReference type="OrthoDB" id="60315at2759"/>
<dbReference type="InterPro" id="IPR022677">
    <property type="entry name" value="NMT_C"/>
</dbReference>
<evidence type="ECO:0000259" key="10">
    <source>
        <dbReference type="Pfam" id="PF02799"/>
    </source>
</evidence>
<comment type="caution">
    <text evidence="12">The sequence shown here is derived from an EMBL/GenBank/DDBJ whole genome shotgun (WGS) entry which is preliminary data.</text>
</comment>
<dbReference type="InterPro" id="IPR000903">
    <property type="entry name" value="NMT"/>
</dbReference>
<feature type="region of interest" description="Disordered" evidence="8">
    <location>
        <begin position="431"/>
        <end position="506"/>
    </location>
</feature>
<evidence type="ECO:0000256" key="6">
    <source>
        <dbReference type="RuleBase" id="RU000586"/>
    </source>
</evidence>
<accession>A0A8H5BXM6</accession>
<dbReference type="Pfam" id="PF20415">
    <property type="entry name" value="DUF6699"/>
    <property type="match status" value="1"/>
</dbReference>
<dbReference type="Gene3D" id="3.40.630.30">
    <property type="match status" value="2"/>
</dbReference>
<comment type="similarity">
    <text evidence="1 7">Belongs to the NMT family.</text>
</comment>
<feature type="compositionally biased region" description="Basic residues" evidence="8">
    <location>
        <begin position="492"/>
        <end position="504"/>
    </location>
</feature>
<evidence type="ECO:0000256" key="4">
    <source>
        <dbReference type="ARBA" id="ARBA00022679"/>
    </source>
</evidence>
<evidence type="ECO:0000256" key="2">
    <source>
        <dbReference type="ARBA" id="ARBA00012923"/>
    </source>
</evidence>
<dbReference type="InterPro" id="IPR022676">
    <property type="entry name" value="NMT_N"/>
</dbReference>
<dbReference type="PANTHER" id="PTHR11377:SF5">
    <property type="entry name" value="GLYCYLPEPTIDE N-TETRADECANOYLTRANSFERASE"/>
    <property type="match status" value="1"/>
</dbReference>
<dbReference type="PANTHER" id="PTHR11377">
    <property type="entry name" value="N-MYRISTOYL TRANSFERASE"/>
    <property type="match status" value="1"/>
</dbReference>
<feature type="domain" description="Glycylpeptide N-tetradecanoyltransferase N-terminal" evidence="9">
    <location>
        <begin position="590"/>
        <end position="753"/>
    </location>
</feature>
<dbReference type="InterPro" id="IPR046522">
    <property type="entry name" value="DUF6699"/>
</dbReference>
<dbReference type="GO" id="GO:0004379">
    <property type="term" value="F:glycylpeptide N-tetradecanoyltransferase activity"/>
    <property type="evidence" value="ECO:0007669"/>
    <property type="project" value="UniProtKB-EC"/>
</dbReference>
<feature type="domain" description="DUF6699" evidence="11">
    <location>
        <begin position="199"/>
        <end position="345"/>
    </location>
</feature>
<keyword evidence="4 6" id="KW-0808">Transferase</keyword>
<evidence type="ECO:0000259" key="11">
    <source>
        <dbReference type="Pfam" id="PF20415"/>
    </source>
</evidence>
<dbReference type="Pfam" id="PF01233">
    <property type="entry name" value="NMT"/>
    <property type="match status" value="1"/>
</dbReference>
<protein>
    <recommendedName>
        <fullName evidence="3 6">Glycylpeptide N-tetradecanoyltransferase</fullName>
        <ecNumber evidence="2 6">2.3.1.97</ecNumber>
    </recommendedName>
</protein>
<evidence type="ECO:0000256" key="7">
    <source>
        <dbReference type="RuleBase" id="RU004178"/>
    </source>
</evidence>
<keyword evidence="5 6" id="KW-0012">Acyltransferase</keyword>
<sequence length="975" mass="109598">MSFPPYGYYITPTFDWNTGTYFHCKKKRPSPNHPRDCACWQRWWYKRNYPGYHGAIPCYGPPYYPYPQPLNYGATRPQSPYYPTNPYPFGAPPPTPYPPYHPYNPSPHPFASQSSLLVPPHTPAPQYSPFVPPWNTPTSPFVPPFTPTSPIVPPYTPASQSSPVIPPSIFHQSTPASHPRGFASIHDQLGCDYRGRPRLAWNVGRPVKHARIREYDVYQAWKLPDFKDVAIHPAPSETQELLITASSHPSLQYFMSPERWGPITIKTENGATVGDIMKAIYDYLQEPLTGDDKKKLKENPQNEKSMQESLKQRAKSCFIVDKIGLSDRYRRIDTLGGQRIFAGLVWGNMASHSTHILYIMRSTYILRSVGFNTPGAMTRRLSRASSIASLGRSPTIAFYGTDQMRTHDHSQSPSSLTQSLSASLSSAIPHLTMPASQKQKQKETERQSEIIDATGDSDGSDNNTDSEGELEHGAEGQPAGTENGAPSSSNAQKKKKKKNSKAKKLLNMMRGNKDIPQEVVDTVLDKVKADGGAGAAEVNAENVREALEQLKIMDVVQGKAGLGGLNKKDMGEHKLFYYQGEGPALEDGYIEAPKPREEVRQDPYPLPKDFEWSFLDINDPVQNKEVYDLLSLNYIEDDHAAFRFQYTAEFLAWRVLVMALKPPGYHKEWHIGVRVSSNKKLVAFISGVPMTLRVRERVIHVSEINYLCVHKKLRSKRLAPVLIKEVTRQCNLKGIFQAIYTAGVVIPTPVSVCRYYHRLLNIPKLVGTKFCYVPRNMTLARMTRLNKLPSATTLPGLREMQEKDIVPVTQLFTEYMKRFDMVPIYDLEEMRHQLISGMGEGEVGSNGPGRRQRQVTWSYVVENSEGKVTDFFSFYSLPSTVIGNTQYPTLEAAYLYYYATDTGLKGGEEQEQKLKQRMHALIGDAVIIANEAKFDVFNALTLMDNMPILDDLRPLSGMNSENGVPAGKGIGVVML</sequence>
<keyword evidence="13" id="KW-1185">Reference proteome</keyword>
<gene>
    <name evidence="12" type="ORF">D9619_005455</name>
</gene>
<comment type="catalytic activity">
    <reaction evidence="6">
        <text>N-terminal glycyl-[protein] + tetradecanoyl-CoA = N-tetradecanoylglycyl-[protein] + CoA + H(+)</text>
        <dbReference type="Rhea" id="RHEA:15521"/>
        <dbReference type="Rhea" id="RHEA-COMP:12666"/>
        <dbReference type="Rhea" id="RHEA-COMP:12667"/>
        <dbReference type="ChEBI" id="CHEBI:15378"/>
        <dbReference type="ChEBI" id="CHEBI:57287"/>
        <dbReference type="ChEBI" id="CHEBI:57385"/>
        <dbReference type="ChEBI" id="CHEBI:64723"/>
        <dbReference type="ChEBI" id="CHEBI:133050"/>
        <dbReference type="EC" id="2.3.1.97"/>
    </reaction>
</comment>
<evidence type="ECO:0000256" key="3">
    <source>
        <dbReference type="ARBA" id="ARBA00022240"/>
    </source>
</evidence>
<dbReference type="Proteomes" id="UP000567179">
    <property type="component" value="Unassembled WGS sequence"/>
</dbReference>
<evidence type="ECO:0000313" key="13">
    <source>
        <dbReference type="Proteomes" id="UP000567179"/>
    </source>
</evidence>
<evidence type="ECO:0000256" key="5">
    <source>
        <dbReference type="ARBA" id="ARBA00023315"/>
    </source>
</evidence>
<name>A0A8H5BXM6_9AGAR</name>
<comment type="function">
    <text evidence="6">Adds a myristoyl group to the N-terminal glycine residue of certain cellular proteins.</text>
</comment>
<dbReference type="GO" id="GO:0005737">
    <property type="term" value="C:cytoplasm"/>
    <property type="evidence" value="ECO:0007669"/>
    <property type="project" value="TreeGrafter"/>
</dbReference>
<proteinExistence type="inferred from homology"/>
<dbReference type="InterPro" id="IPR016181">
    <property type="entry name" value="Acyl_CoA_acyltransferase"/>
</dbReference>
<dbReference type="SUPFAM" id="SSF55729">
    <property type="entry name" value="Acyl-CoA N-acyltransferases (Nat)"/>
    <property type="match status" value="2"/>
</dbReference>
<dbReference type="EC" id="2.3.1.97" evidence="2 6"/>
<evidence type="ECO:0000256" key="8">
    <source>
        <dbReference type="SAM" id="MobiDB-lite"/>
    </source>
</evidence>
<evidence type="ECO:0000313" key="12">
    <source>
        <dbReference type="EMBL" id="KAF5330886.1"/>
    </source>
</evidence>
<dbReference type="Pfam" id="PF02799">
    <property type="entry name" value="NMT_C"/>
    <property type="match status" value="1"/>
</dbReference>
<dbReference type="EMBL" id="JAACJJ010000001">
    <property type="protein sequence ID" value="KAF5330886.1"/>
    <property type="molecule type" value="Genomic_DNA"/>
</dbReference>
<dbReference type="AlphaFoldDB" id="A0A8H5BXM6"/>
<organism evidence="12 13">
    <name type="scientific">Psilocybe cf. subviscida</name>
    <dbReference type="NCBI Taxonomy" id="2480587"/>
    <lineage>
        <taxon>Eukaryota</taxon>
        <taxon>Fungi</taxon>
        <taxon>Dikarya</taxon>
        <taxon>Basidiomycota</taxon>
        <taxon>Agaricomycotina</taxon>
        <taxon>Agaricomycetes</taxon>
        <taxon>Agaricomycetidae</taxon>
        <taxon>Agaricales</taxon>
        <taxon>Agaricineae</taxon>
        <taxon>Strophariaceae</taxon>
        <taxon>Psilocybe</taxon>
    </lineage>
</organism>
<feature type="compositionally biased region" description="Low complexity" evidence="8">
    <location>
        <begin position="454"/>
        <end position="465"/>
    </location>
</feature>
<evidence type="ECO:0000259" key="9">
    <source>
        <dbReference type="Pfam" id="PF01233"/>
    </source>
</evidence>
<feature type="domain" description="Glycylpeptide N-tetradecanoyltransferase C-terminal" evidence="10">
    <location>
        <begin position="768"/>
        <end position="953"/>
    </location>
</feature>